<keyword evidence="3" id="KW-1185">Reference proteome</keyword>
<feature type="region of interest" description="Disordered" evidence="1">
    <location>
        <begin position="68"/>
        <end position="149"/>
    </location>
</feature>
<feature type="compositionally biased region" description="Polar residues" evidence="1">
    <location>
        <begin position="363"/>
        <end position="374"/>
    </location>
</feature>
<dbReference type="OrthoDB" id="2679442at2759"/>
<feature type="compositionally biased region" description="Polar residues" evidence="1">
    <location>
        <begin position="281"/>
        <end position="293"/>
    </location>
</feature>
<name>A0A0C9TE91_PAXIN</name>
<dbReference type="AlphaFoldDB" id="A0A0C9TE91"/>
<reference evidence="3" key="2">
    <citation type="submission" date="2015-01" db="EMBL/GenBank/DDBJ databases">
        <title>Evolutionary Origins and Diversification of the Mycorrhizal Mutualists.</title>
        <authorList>
            <consortium name="DOE Joint Genome Institute"/>
            <consortium name="Mycorrhizal Genomics Consortium"/>
            <person name="Kohler A."/>
            <person name="Kuo A."/>
            <person name="Nagy L.G."/>
            <person name="Floudas D."/>
            <person name="Copeland A."/>
            <person name="Barry K.W."/>
            <person name="Cichocki N."/>
            <person name="Veneault-Fourrey C."/>
            <person name="LaButti K."/>
            <person name="Lindquist E.A."/>
            <person name="Lipzen A."/>
            <person name="Lundell T."/>
            <person name="Morin E."/>
            <person name="Murat C."/>
            <person name="Riley R."/>
            <person name="Ohm R."/>
            <person name="Sun H."/>
            <person name="Tunlid A."/>
            <person name="Henrissat B."/>
            <person name="Grigoriev I.V."/>
            <person name="Hibbett D.S."/>
            <person name="Martin F."/>
        </authorList>
    </citation>
    <scope>NUCLEOTIDE SEQUENCE [LARGE SCALE GENOMIC DNA]</scope>
    <source>
        <strain evidence="3">ATCC 200175</strain>
    </source>
</reference>
<feature type="compositionally biased region" description="Basic and acidic residues" evidence="1">
    <location>
        <begin position="27"/>
        <end position="52"/>
    </location>
</feature>
<dbReference type="HOGENOM" id="CLU_032278_3_0_1"/>
<feature type="region of interest" description="Disordered" evidence="1">
    <location>
        <begin position="210"/>
        <end position="386"/>
    </location>
</feature>
<feature type="compositionally biased region" description="Polar residues" evidence="1">
    <location>
        <begin position="89"/>
        <end position="100"/>
    </location>
</feature>
<protein>
    <submittedName>
        <fullName evidence="2">Unplaced genomic scaffold PAXINscaffold_1584, whole genome shotgun sequence</fullName>
    </submittedName>
</protein>
<evidence type="ECO:0000313" key="3">
    <source>
        <dbReference type="Proteomes" id="UP000053647"/>
    </source>
</evidence>
<gene>
    <name evidence="2" type="ORF">PAXINDRAFT_21218</name>
</gene>
<feature type="compositionally biased region" description="Polar residues" evidence="1">
    <location>
        <begin position="242"/>
        <end position="261"/>
    </location>
</feature>
<evidence type="ECO:0000313" key="2">
    <source>
        <dbReference type="EMBL" id="KIJ05536.1"/>
    </source>
</evidence>
<dbReference type="EMBL" id="KN820906">
    <property type="protein sequence ID" value="KIJ05536.1"/>
    <property type="molecule type" value="Genomic_DNA"/>
</dbReference>
<accession>A0A0C9TE91</accession>
<feature type="compositionally biased region" description="Acidic residues" evidence="1">
    <location>
        <begin position="126"/>
        <end position="136"/>
    </location>
</feature>
<dbReference type="Proteomes" id="UP000053647">
    <property type="component" value="Unassembled WGS sequence"/>
</dbReference>
<evidence type="ECO:0000256" key="1">
    <source>
        <dbReference type="SAM" id="MobiDB-lite"/>
    </source>
</evidence>
<feature type="region of interest" description="Disordered" evidence="1">
    <location>
        <begin position="1"/>
        <end position="52"/>
    </location>
</feature>
<feature type="compositionally biased region" description="Polar residues" evidence="1">
    <location>
        <begin position="1"/>
        <end position="15"/>
    </location>
</feature>
<reference evidence="2 3" key="1">
    <citation type="submission" date="2014-06" db="EMBL/GenBank/DDBJ databases">
        <authorList>
            <consortium name="DOE Joint Genome Institute"/>
            <person name="Kuo A."/>
            <person name="Kohler A."/>
            <person name="Nagy L.G."/>
            <person name="Floudas D."/>
            <person name="Copeland A."/>
            <person name="Barry K.W."/>
            <person name="Cichocki N."/>
            <person name="Veneault-Fourrey C."/>
            <person name="LaButti K."/>
            <person name="Lindquist E.A."/>
            <person name="Lipzen A."/>
            <person name="Lundell T."/>
            <person name="Morin E."/>
            <person name="Murat C."/>
            <person name="Sun H."/>
            <person name="Tunlid A."/>
            <person name="Henrissat B."/>
            <person name="Grigoriev I.V."/>
            <person name="Hibbett D.S."/>
            <person name="Martin F."/>
            <person name="Nordberg H.P."/>
            <person name="Cantor M.N."/>
            <person name="Hua S.X."/>
        </authorList>
    </citation>
    <scope>NUCLEOTIDE SEQUENCE [LARGE SCALE GENOMIC DNA]</scope>
    <source>
        <strain evidence="2 3">ATCC 200175</strain>
    </source>
</reference>
<organism evidence="2 3">
    <name type="scientific">Paxillus involutus ATCC 200175</name>
    <dbReference type="NCBI Taxonomy" id="664439"/>
    <lineage>
        <taxon>Eukaryota</taxon>
        <taxon>Fungi</taxon>
        <taxon>Dikarya</taxon>
        <taxon>Basidiomycota</taxon>
        <taxon>Agaricomycotina</taxon>
        <taxon>Agaricomycetes</taxon>
        <taxon>Agaricomycetidae</taxon>
        <taxon>Boletales</taxon>
        <taxon>Paxilineae</taxon>
        <taxon>Paxillaceae</taxon>
        <taxon>Paxillus</taxon>
    </lineage>
</organism>
<proteinExistence type="predicted"/>
<feature type="compositionally biased region" description="Low complexity" evidence="1">
    <location>
        <begin position="215"/>
        <end position="229"/>
    </location>
</feature>
<sequence length="436" mass="47608">MSRPVTRSKNSTQHPGQILLEGKQKRRTSEQKQADDAQVEQSRREQVAAREQGFKRVANIIDRMAQEEENLLTNPPKPRPRIVVKSPVDPSTTLENSGHSSGAEMVLEGLPGDGPEGSESQPEDSQQLEEESDDEILGTQILSRMQRRQKTVTRDAVQAALQEVRVGSSKPEKQKQLALQSQASTKNTITGVGEVKDWADKLASSKYLNTLPSQRSTSSNSRHARSISSGTGSLIKDPCATPLSSGTRLSTPTSDNLASESQECDSYIQGGDQGERKAMHNPSSKAVTQQTNVMDIAEVISDSEPGEWVSPPPIVLQSRTKKGGTKGSNTKDSKKRIQQSDQESPPTILRCAPPSKRTKAAPHSTSTSQRSGSGVNKKYVKDDLPPGSTVDNIWRRVFISTLAHFTGGYDNPWTIPSDQFALVLQRIWDAVYGGED</sequence>